<name>X7Z2V9_MYCXE</name>
<proteinExistence type="predicted"/>
<keyword evidence="1" id="KW-0540">Nuclease</keyword>
<organism evidence="1">
    <name type="scientific">Mycobacterium xenopi 4042</name>
    <dbReference type="NCBI Taxonomy" id="1299334"/>
    <lineage>
        <taxon>Bacteria</taxon>
        <taxon>Bacillati</taxon>
        <taxon>Actinomycetota</taxon>
        <taxon>Actinomycetes</taxon>
        <taxon>Mycobacteriales</taxon>
        <taxon>Mycobacteriaceae</taxon>
        <taxon>Mycobacterium</taxon>
    </lineage>
</organism>
<reference evidence="1" key="1">
    <citation type="submission" date="2014-01" db="EMBL/GenBank/DDBJ databases">
        <authorList>
            <person name="Brown-Elliot B."/>
            <person name="Wallace R."/>
            <person name="Lenaerts A."/>
            <person name="Ordway D."/>
            <person name="DeGroote M.A."/>
            <person name="Parker T."/>
            <person name="Sizemore C."/>
            <person name="Tallon L.J."/>
            <person name="Sadzewicz L.K."/>
            <person name="Sengamalay N."/>
            <person name="Fraser C.M."/>
            <person name="Hine E."/>
            <person name="Shefchek K.A."/>
            <person name="Das S.P."/>
            <person name="Tettelin H."/>
        </authorList>
    </citation>
    <scope>NUCLEOTIDE SEQUENCE [LARGE SCALE GENOMIC DNA]</scope>
    <source>
        <strain evidence="1">4042</strain>
    </source>
</reference>
<protein>
    <submittedName>
        <fullName evidence="1">Exonuclease subunit V gamma recC domain protein</fullName>
        <ecNumber evidence="1">3.1.11.5</ecNumber>
    </submittedName>
</protein>
<accession>X7Z2V9</accession>
<dbReference type="AlphaFoldDB" id="X7Z2V9"/>
<evidence type="ECO:0000313" key="1">
    <source>
        <dbReference type="EMBL" id="EUA13351.1"/>
    </source>
</evidence>
<gene>
    <name evidence="1" type="ORF">I553_2679</name>
</gene>
<dbReference type="GO" id="GO:0008854">
    <property type="term" value="F:exodeoxyribonuclease V activity"/>
    <property type="evidence" value="ECO:0007669"/>
    <property type="project" value="UniProtKB-EC"/>
</dbReference>
<dbReference type="EMBL" id="JAOB01000082">
    <property type="protein sequence ID" value="EUA13351.1"/>
    <property type="molecule type" value="Genomic_DNA"/>
</dbReference>
<keyword evidence="1" id="KW-0269">Exonuclease</keyword>
<dbReference type="EC" id="3.1.11.5" evidence="1"/>
<keyword evidence="1" id="KW-0378">Hydrolase</keyword>
<dbReference type="PATRIC" id="fig|1299334.3.peg.8993"/>
<comment type="caution">
    <text evidence="1">The sequence shown here is derived from an EMBL/GenBank/DDBJ whole genome shotgun (WGS) entry which is preliminary data.</text>
</comment>
<sequence length="69" mass="7498">MAGGIERGVGMLTEPQDAWQQAQLQREFTKVLAQAGSRESTVLRLPDVRSLLDTQLAGDRPGRTFAPAC</sequence>